<dbReference type="GeneID" id="117647070"/>
<dbReference type="InParanoid" id="A0A6P8ZAW9"/>
<dbReference type="PRINTS" id="PR00385">
    <property type="entry name" value="P450"/>
</dbReference>
<dbReference type="InterPro" id="IPR002401">
    <property type="entry name" value="Cyt_P450_E_grp-I"/>
</dbReference>
<dbReference type="GO" id="GO:0020037">
    <property type="term" value="F:heme binding"/>
    <property type="evidence" value="ECO:0007669"/>
    <property type="project" value="InterPro"/>
</dbReference>
<feature type="compositionally biased region" description="Polar residues" evidence="10">
    <location>
        <begin position="1"/>
        <end position="12"/>
    </location>
</feature>
<evidence type="ECO:0000313" key="11">
    <source>
        <dbReference type="Proteomes" id="UP000515158"/>
    </source>
</evidence>
<protein>
    <submittedName>
        <fullName evidence="12">Cytochrome P450 302a1, mitochondrial-like isoform X1</fullName>
    </submittedName>
</protein>
<evidence type="ECO:0000256" key="9">
    <source>
        <dbReference type="RuleBase" id="RU000461"/>
    </source>
</evidence>
<dbReference type="PANTHER" id="PTHR24279">
    <property type="entry name" value="CYTOCHROME P450"/>
    <property type="match status" value="1"/>
</dbReference>
<evidence type="ECO:0000256" key="2">
    <source>
        <dbReference type="ARBA" id="ARBA00010617"/>
    </source>
</evidence>
<organism evidence="12">
    <name type="scientific">Thrips palmi</name>
    <name type="common">Melon thrips</name>
    <dbReference type="NCBI Taxonomy" id="161013"/>
    <lineage>
        <taxon>Eukaryota</taxon>
        <taxon>Metazoa</taxon>
        <taxon>Ecdysozoa</taxon>
        <taxon>Arthropoda</taxon>
        <taxon>Hexapoda</taxon>
        <taxon>Insecta</taxon>
        <taxon>Pterygota</taxon>
        <taxon>Neoptera</taxon>
        <taxon>Paraneoptera</taxon>
        <taxon>Thysanoptera</taxon>
        <taxon>Terebrantia</taxon>
        <taxon>Thripoidea</taxon>
        <taxon>Thripidae</taxon>
        <taxon>Thrips</taxon>
    </lineage>
</organism>
<keyword evidence="7 9" id="KW-0503">Monooxygenase</keyword>
<proteinExistence type="inferred from homology"/>
<dbReference type="PROSITE" id="PS00086">
    <property type="entry name" value="CYTOCHROME_P450"/>
    <property type="match status" value="1"/>
</dbReference>
<keyword evidence="11" id="KW-1185">Reference proteome</keyword>
<dbReference type="InterPro" id="IPR017972">
    <property type="entry name" value="Cyt_P450_CS"/>
</dbReference>
<dbReference type="InterPro" id="IPR001128">
    <property type="entry name" value="Cyt_P450"/>
</dbReference>
<dbReference type="KEGG" id="tpal:117647070"/>
<dbReference type="OrthoDB" id="3945418at2759"/>
<dbReference type="InterPro" id="IPR036396">
    <property type="entry name" value="Cyt_P450_sf"/>
</dbReference>
<dbReference type="PANTHER" id="PTHR24279:SF120">
    <property type="entry name" value="CYTOCHROME P450"/>
    <property type="match status" value="1"/>
</dbReference>
<dbReference type="Pfam" id="PF00067">
    <property type="entry name" value="p450"/>
    <property type="match status" value="1"/>
</dbReference>
<dbReference type="Gene3D" id="1.10.630.10">
    <property type="entry name" value="Cytochrome P450"/>
    <property type="match status" value="1"/>
</dbReference>
<reference evidence="12" key="1">
    <citation type="submission" date="2025-08" db="UniProtKB">
        <authorList>
            <consortium name="RefSeq"/>
        </authorList>
    </citation>
    <scope>IDENTIFICATION</scope>
    <source>
        <tissue evidence="12">Total insect</tissue>
    </source>
</reference>
<dbReference type="CDD" id="cd11054">
    <property type="entry name" value="CYP24A1-like"/>
    <property type="match status" value="1"/>
</dbReference>
<comment type="cofactor">
    <cofactor evidence="1 8">
        <name>heme</name>
        <dbReference type="ChEBI" id="CHEBI:30413"/>
    </cofactor>
</comment>
<evidence type="ECO:0000256" key="8">
    <source>
        <dbReference type="PIRSR" id="PIRSR602401-1"/>
    </source>
</evidence>
<gene>
    <name evidence="12" type="primary">LOC117647070</name>
</gene>
<evidence type="ECO:0000256" key="5">
    <source>
        <dbReference type="ARBA" id="ARBA00023002"/>
    </source>
</evidence>
<dbReference type="InterPro" id="IPR050479">
    <property type="entry name" value="CYP11_CYP27_families"/>
</dbReference>
<dbReference type="GO" id="GO:0016705">
    <property type="term" value="F:oxidoreductase activity, acting on paired donors, with incorporation or reduction of molecular oxygen"/>
    <property type="evidence" value="ECO:0007669"/>
    <property type="project" value="InterPro"/>
</dbReference>
<evidence type="ECO:0000256" key="7">
    <source>
        <dbReference type="ARBA" id="ARBA00023033"/>
    </source>
</evidence>
<feature type="binding site" description="axial binding residue" evidence="8">
    <location>
        <position position="490"/>
    </location>
    <ligand>
        <name>heme</name>
        <dbReference type="ChEBI" id="CHEBI:30413"/>
    </ligand>
    <ligandPart>
        <name>Fe</name>
        <dbReference type="ChEBI" id="CHEBI:18248"/>
    </ligandPart>
</feature>
<feature type="region of interest" description="Disordered" evidence="10">
    <location>
        <begin position="1"/>
        <end position="20"/>
    </location>
</feature>
<evidence type="ECO:0000256" key="6">
    <source>
        <dbReference type="ARBA" id="ARBA00023004"/>
    </source>
</evidence>
<sequence>MGLVVTHSTPRNRQLDRRSSHYTRSTIMRLATSSRFLTQTFRRHHLKPLVSVRTSVSLAEDPKCHPEQSVKKFHEIPGPKSLPVVGTIYLYLMGVYSFTQLHKTGLKKYLKYGPIVREEIVPGNSVVWIFDPNDMEHLFLSENNLPQRRSHLAVGVLRKDRPHVYNTGGLLTTNGEDWWKLRKEFQKGFSAPQAVRAYLPVTDNIIQEFVASRLMQQRDDYLPELSRLFLQLTCLVAFDKKFDCFSTNEMKPDSMSSRLMDAALTTNSLVLTLDNEKNVKKARSWKKFESAMLYMEDVAVELVKEKADSLAKENKEESENTVPSLLELYLSSPNLDYKDVVGMSVDLLLAGIDTTAYTASFALYYLAKNERVQNFLRLESQKILQSPEDPVTAKTLANAPYARAVLKEVFRMSPISVGVGRIATQDIVLSGYNVPKGTNIVTQNQISCRLEKYFARPNEFLPERWIKGSPLQVKDNPFLVLPFGHGPRSCIARRLAEQHLLTLLLRIVHNHKIIWTSKKELDCKTLLINKPDQELKFTFSKITN</sequence>
<dbReference type="FunCoup" id="A0A6P8ZAW9">
    <property type="interactions" value="23"/>
</dbReference>
<accession>A0A6P8ZAW9</accession>
<dbReference type="RefSeq" id="XP_034244457.1">
    <property type="nucleotide sequence ID" value="XM_034388566.1"/>
</dbReference>
<keyword evidence="5 9" id="KW-0560">Oxidoreductase</keyword>
<keyword evidence="6 8" id="KW-0408">Iron</keyword>
<evidence type="ECO:0000256" key="3">
    <source>
        <dbReference type="ARBA" id="ARBA00022617"/>
    </source>
</evidence>
<evidence type="ECO:0000256" key="4">
    <source>
        <dbReference type="ARBA" id="ARBA00022723"/>
    </source>
</evidence>
<dbReference type="FunFam" id="1.10.630.10:FF:000006">
    <property type="entry name" value="Cytochrome P450 302a1, mitochondrial"/>
    <property type="match status" value="1"/>
</dbReference>
<evidence type="ECO:0000313" key="12">
    <source>
        <dbReference type="RefSeq" id="XP_034244457.1"/>
    </source>
</evidence>
<dbReference type="SUPFAM" id="SSF48264">
    <property type="entry name" value="Cytochrome P450"/>
    <property type="match status" value="1"/>
</dbReference>
<dbReference type="Proteomes" id="UP000515158">
    <property type="component" value="Unplaced"/>
</dbReference>
<dbReference type="GO" id="GO:0005506">
    <property type="term" value="F:iron ion binding"/>
    <property type="evidence" value="ECO:0007669"/>
    <property type="project" value="InterPro"/>
</dbReference>
<dbReference type="GO" id="GO:0004497">
    <property type="term" value="F:monooxygenase activity"/>
    <property type="evidence" value="ECO:0007669"/>
    <property type="project" value="UniProtKB-KW"/>
</dbReference>
<evidence type="ECO:0000256" key="10">
    <source>
        <dbReference type="SAM" id="MobiDB-lite"/>
    </source>
</evidence>
<keyword evidence="4 8" id="KW-0479">Metal-binding</keyword>
<dbReference type="PRINTS" id="PR00463">
    <property type="entry name" value="EP450I"/>
</dbReference>
<comment type="similarity">
    <text evidence="2 9">Belongs to the cytochrome P450 family.</text>
</comment>
<dbReference type="AlphaFoldDB" id="A0A6P8ZAW9"/>
<evidence type="ECO:0000256" key="1">
    <source>
        <dbReference type="ARBA" id="ARBA00001971"/>
    </source>
</evidence>
<name>A0A6P8ZAW9_THRPL</name>
<keyword evidence="3 8" id="KW-0349">Heme</keyword>